<evidence type="ECO:0000313" key="3">
    <source>
        <dbReference type="EMBL" id="KAG0553584.1"/>
    </source>
</evidence>
<dbReference type="SUPFAM" id="SSF53474">
    <property type="entry name" value="alpha/beta-Hydrolases"/>
    <property type="match status" value="1"/>
</dbReference>
<feature type="domain" description="AB hydrolase-1" evidence="2">
    <location>
        <begin position="99"/>
        <end position="355"/>
    </location>
</feature>
<dbReference type="InterPro" id="IPR029058">
    <property type="entry name" value="AB_hydrolase_fold"/>
</dbReference>
<evidence type="ECO:0000259" key="2">
    <source>
        <dbReference type="Pfam" id="PF00561"/>
    </source>
</evidence>
<dbReference type="AlphaFoldDB" id="A0A8T0G537"/>
<sequence length="379" mass="42690">MADAAEPLVSAASARSHTRNDAAERTGLGFKSGFVRRLVMLVVVVVGSMIFKVITPPPVKELNSPDGPKVTAPRIAMRDGRYLAYREVGVDREAARHYVVHIHGYGGSRLLSLPIPTEVINELGLYVVSFDRAGYGQSDPNPKRSIKSDVEDVEDLADRLGLRPKFYVITTSIGGYTGWGLLKYKPERLAGMALSSPVVNYWWPGLPKSELTKAWNTQRTGDKISLTITHYLPSLTFWYNNQKQFPTATVSSRDGITAFNGKDQEIMKMLPKIVSPEHYKEVTQQGEFESKCRDLMVMFTDWPFTPMSLENPFEIPVHVWQGTEDYLVPANLQKEVASSLPWVTYHELRGYGHFLNAYPGYPEKLVRTLLEDSNKKFML</sequence>
<gene>
    <name evidence="3" type="ORF">KC19_12G022800</name>
</gene>
<dbReference type="OrthoDB" id="294702at2759"/>
<dbReference type="Pfam" id="PF00561">
    <property type="entry name" value="Abhydrolase_1"/>
    <property type="match status" value="1"/>
</dbReference>
<dbReference type="EMBL" id="CM026433">
    <property type="protein sequence ID" value="KAG0553584.1"/>
    <property type="molecule type" value="Genomic_DNA"/>
</dbReference>
<dbReference type="InterPro" id="IPR000073">
    <property type="entry name" value="AB_hydrolase_1"/>
</dbReference>
<dbReference type="PANTHER" id="PTHR45763">
    <property type="entry name" value="HYDROLASE, ALPHA/BETA FOLD FAMILY PROTEIN, EXPRESSED-RELATED"/>
    <property type="match status" value="1"/>
</dbReference>
<keyword evidence="4" id="KW-1185">Reference proteome</keyword>
<proteinExistence type="predicted"/>
<evidence type="ECO:0000313" key="4">
    <source>
        <dbReference type="Proteomes" id="UP000822688"/>
    </source>
</evidence>
<protein>
    <recommendedName>
        <fullName evidence="2">AB hydrolase-1 domain-containing protein</fullName>
    </recommendedName>
</protein>
<dbReference type="Proteomes" id="UP000822688">
    <property type="component" value="Chromosome 12"/>
</dbReference>
<dbReference type="PANTHER" id="PTHR45763:SF51">
    <property type="entry name" value="ALPHA_BETA-HYDROLASES SUPERFAMILY PROTEIN"/>
    <property type="match status" value="1"/>
</dbReference>
<dbReference type="Gene3D" id="3.40.50.1820">
    <property type="entry name" value="alpha/beta hydrolase"/>
    <property type="match status" value="1"/>
</dbReference>
<comment type="caution">
    <text evidence="3">The sequence shown here is derived from an EMBL/GenBank/DDBJ whole genome shotgun (WGS) entry which is preliminary data.</text>
</comment>
<name>A0A8T0G537_CERPU</name>
<organism evidence="3 4">
    <name type="scientific">Ceratodon purpureus</name>
    <name type="common">Fire moss</name>
    <name type="synonym">Dicranum purpureum</name>
    <dbReference type="NCBI Taxonomy" id="3225"/>
    <lineage>
        <taxon>Eukaryota</taxon>
        <taxon>Viridiplantae</taxon>
        <taxon>Streptophyta</taxon>
        <taxon>Embryophyta</taxon>
        <taxon>Bryophyta</taxon>
        <taxon>Bryophytina</taxon>
        <taxon>Bryopsida</taxon>
        <taxon>Dicranidae</taxon>
        <taxon>Pseudoditrichales</taxon>
        <taxon>Ditrichaceae</taxon>
        <taxon>Ceratodon</taxon>
    </lineage>
</organism>
<reference evidence="3" key="1">
    <citation type="submission" date="2020-06" db="EMBL/GenBank/DDBJ databases">
        <title>WGS assembly of Ceratodon purpureus strain R40.</title>
        <authorList>
            <person name="Carey S.B."/>
            <person name="Jenkins J."/>
            <person name="Shu S."/>
            <person name="Lovell J.T."/>
            <person name="Sreedasyam A."/>
            <person name="Maumus F."/>
            <person name="Tiley G.P."/>
            <person name="Fernandez-Pozo N."/>
            <person name="Barry K."/>
            <person name="Chen C."/>
            <person name="Wang M."/>
            <person name="Lipzen A."/>
            <person name="Daum C."/>
            <person name="Saski C.A."/>
            <person name="Payton A.C."/>
            <person name="Mcbreen J.C."/>
            <person name="Conrad R.E."/>
            <person name="Kollar L.M."/>
            <person name="Olsson S."/>
            <person name="Huttunen S."/>
            <person name="Landis J.B."/>
            <person name="Wickett N.J."/>
            <person name="Johnson M.G."/>
            <person name="Rensing S.A."/>
            <person name="Grimwood J."/>
            <person name="Schmutz J."/>
            <person name="Mcdaniel S.F."/>
        </authorList>
    </citation>
    <scope>NUCLEOTIDE SEQUENCE</scope>
    <source>
        <strain evidence="3">R40</strain>
    </source>
</reference>
<accession>A0A8T0G537</accession>
<evidence type="ECO:0000256" key="1">
    <source>
        <dbReference type="SAM" id="MobiDB-lite"/>
    </source>
</evidence>
<feature type="region of interest" description="Disordered" evidence="1">
    <location>
        <begin position="1"/>
        <end position="21"/>
    </location>
</feature>